<protein>
    <recommendedName>
        <fullName evidence="8">Phosphomevalonate dehydratase large subunit</fullName>
        <ecNumber evidence="7">4.2.1.182</ecNumber>
    </recommendedName>
</protein>
<dbReference type="InterPro" id="IPR007506">
    <property type="entry name" value="PMDh-L-like_dom"/>
</dbReference>
<evidence type="ECO:0000256" key="4">
    <source>
        <dbReference type="ARBA" id="ARBA00045299"/>
    </source>
</evidence>
<dbReference type="EnsemblBacteria" id="ABK78516">
    <property type="protein sequence ID" value="ABK78516"/>
    <property type="gene ID" value="CENSYa_1907"/>
</dbReference>
<dbReference type="STRING" id="414004.CENSYa_1907"/>
<evidence type="ECO:0000256" key="1">
    <source>
        <dbReference type="ARBA" id="ARBA00023004"/>
    </source>
</evidence>
<comment type="function">
    <text evidence="4">Component of a hydro-lyase that catalyzes the dehydration of mevalonate 5-phosphate (MVA5P) to form trans-anhydromevalonate 5-phosphate (tAHMP). Involved in the archaeal mevalonate (MVA) pathway, which provides fundamental precursors for isoprenoid biosynthesis, such as isopentenyl diphosphate (IPP) and dimethylallyl diphosphate (DMAPP).</text>
</comment>
<dbReference type="GO" id="GO:0016829">
    <property type="term" value="F:lyase activity"/>
    <property type="evidence" value="ECO:0007669"/>
    <property type="project" value="UniProtKB-KW"/>
</dbReference>
<dbReference type="EC" id="4.2.1.182" evidence="7"/>
<dbReference type="Pfam" id="PF04412">
    <property type="entry name" value="AcnX"/>
    <property type="match status" value="1"/>
</dbReference>
<evidence type="ECO:0000256" key="5">
    <source>
        <dbReference type="ARBA" id="ARBA00046333"/>
    </source>
</evidence>
<dbReference type="KEGG" id="csy:CENSYa_1907"/>
<evidence type="ECO:0000256" key="8">
    <source>
        <dbReference type="ARBA" id="ARBA00047196"/>
    </source>
</evidence>
<dbReference type="AlphaFoldDB" id="A0RYU9"/>
<evidence type="ECO:0000313" key="10">
    <source>
        <dbReference type="EMBL" id="ABK78516.1"/>
    </source>
</evidence>
<comment type="similarity">
    <text evidence="5">Belongs to the AcnX type II large subunit family.</text>
</comment>
<keyword evidence="11" id="KW-1185">Reference proteome</keyword>
<comment type="subunit">
    <text evidence="6">Heterodimer composed of a large subunit (PMDh-L) and a small subunit (PMDh-S).</text>
</comment>
<accession>A0RYU9</accession>
<dbReference type="Proteomes" id="UP000000758">
    <property type="component" value="Chromosome"/>
</dbReference>
<evidence type="ECO:0000313" key="11">
    <source>
        <dbReference type="Proteomes" id="UP000000758"/>
    </source>
</evidence>
<dbReference type="PANTHER" id="PTHR36577">
    <property type="entry name" value="DUF521 DOMAIN PROTEIN (AFU_ORTHOLOGUE AFUA_6G00490)"/>
    <property type="match status" value="1"/>
</dbReference>
<evidence type="ECO:0000259" key="9">
    <source>
        <dbReference type="Pfam" id="PF04412"/>
    </source>
</evidence>
<dbReference type="EMBL" id="DP000238">
    <property type="protein sequence ID" value="ABK78516.1"/>
    <property type="molecule type" value="Genomic_DNA"/>
</dbReference>
<feature type="domain" description="Phosphomevalonate dehydratase large subunit-like" evidence="9">
    <location>
        <begin position="17"/>
        <end position="392"/>
    </location>
</feature>
<name>A0RYU9_CENSY</name>
<comment type="catalytic activity">
    <reaction evidence="3">
        <text>(R)-5-phosphomevalonate = (2E)-3-methyl-5-phosphooxypent-2-enoate + H2O</text>
        <dbReference type="Rhea" id="RHEA:78975"/>
        <dbReference type="ChEBI" id="CHEBI:15377"/>
        <dbReference type="ChEBI" id="CHEBI:58146"/>
        <dbReference type="ChEBI" id="CHEBI:229665"/>
        <dbReference type="EC" id="4.2.1.182"/>
    </reaction>
    <physiologicalReaction direction="left-to-right" evidence="3">
        <dbReference type="Rhea" id="RHEA:78976"/>
    </physiologicalReaction>
</comment>
<proteinExistence type="inferred from homology"/>
<reference evidence="10 11" key="1">
    <citation type="journal article" date="2006" name="Proc. Natl. Acad. Sci. U.S.A.">
        <title>Genomic analysis of the uncultivated marine crenarchaeote Cenarchaeum symbiosum.</title>
        <authorList>
            <person name="Hallam S.J."/>
            <person name="Konstantinidis K.T."/>
            <person name="Putnam N."/>
            <person name="Schleper C."/>
            <person name="Watanabe Y."/>
            <person name="Sugahara J."/>
            <person name="Preston C."/>
            <person name="de la Torre J."/>
            <person name="Richardson P.M."/>
            <person name="DeLong E.F."/>
        </authorList>
    </citation>
    <scope>NUCLEOTIDE SEQUENCE [LARGE SCALE GENOMIC DNA]</scope>
    <source>
        <strain evidence="11">A</strain>
    </source>
</reference>
<evidence type="ECO:0000256" key="6">
    <source>
        <dbReference type="ARBA" id="ARBA00046520"/>
    </source>
</evidence>
<evidence type="ECO:0000256" key="2">
    <source>
        <dbReference type="ARBA" id="ARBA00023239"/>
    </source>
</evidence>
<evidence type="ECO:0000256" key="3">
    <source>
        <dbReference type="ARBA" id="ARBA00045120"/>
    </source>
</evidence>
<dbReference type="PANTHER" id="PTHR36577:SF3">
    <property type="entry name" value="DUF521 DOMAIN PROTEIN (AFU_ORTHOLOGUE AFUA_6G00490)"/>
    <property type="match status" value="1"/>
</dbReference>
<dbReference type="HOGENOM" id="CLU_018825_1_0_2"/>
<sequence>MHAVQVLYLLCPPGPVELTAEEEAALAGEEGEALQTAYRILLATGEATDAERLVPVEWAHVSGVNYNTIGDTGEEFLAELSRSARVRTKTTLNPMGYDSESPGGHGVTAEFARRQESIKESYARLGVEPSFSCIPYEIYELPPEGTRVAFAESNAAIYANSVAGLNTNKESAFSALASALTGKTTYAGPPPGPDAAVHMGIKDPDEVAFGLMGFFAGKLADGAVAISGAGSPDTRCTKSLCAGLGTSGTCSRYELGEGQGLERVDFGREEMQSVHDELSTAEGGDVITLASPQLGLGELGELSAMLAGRRFGKMCMVFCPRAAQNKARRLGYAATIERAGCEILSDCCTCLTPLISRDDVDSVITNSVKGAYYLKNSNRVGVDLRPLSEIIKQETERG</sequence>
<evidence type="ECO:0000256" key="7">
    <source>
        <dbReference type="ARBA" id="ARBA00047176"/>
    </source>
</evidence>
<organism evidence="10 11">
    <name type="scientific">Cenarchaeum symbiosum (strain A)</name>
    <dbReference type="NCBI Taxonomy" id="414004"/>
    <lineage>
        <taxon>Archaea</taxon>
        <taxon>Nitrososphaerota</taxon>
        <taxon>Candidatus Cenarchaeales</taxon>
        <taxon>Candidatus Cenarchaeaceae</taxon>
        <taxon>Candidatus Cenarchaeum</taxon>
    </lineage>
</organism>
<keyword evidence="1" id="KW-0408">Iron</keyword>
<gene>
    <name evidence="10" type="ordered locus">CENSYa_1907</name>
</gene>
<keyword evidence="2" id="KW-0456">Lyase</keyword>
<dbReference type="PATRIC" id="fig|414004.10.peg.1741"/>